<dbReference type="Gene3D" id="2.60.40.150">
    <property type="entry name" value="C2 domain"/>
    <property type="match status" value="1"/>
</dbReference>
<evidence type="ECO:0000313" key="2">
    <source>
        <dbReference type="EMBL" id="KAA6383769.1"/>
    </source>
</evidence>
<name>A0A5J4VN80_9EUKA</name>
<accession>A0A5J4VN80</accession>
<proteinExistence type="predicted"/>
<gene>
    <name evidence="2" type="ORF">EZS28_020707</name>
</gene>
<comment type="caution">
    <text evidence="2">The sequence shown here is derived from an EMBL/GenBank/DDBJ whole genome shotgun (WGS) entry which is preliminary data.</text>
</comment>
<dbReference type="AlphaFoldDB" id="A0A5J4VN80"/>
<dbReference type="InterPro" id="IPR035892">
    <property type="entry name" value="C2_domain_sf"/>
</dbReference>
<dbReference type="InterPro" id="IPR000008">
    <property type="entry name" value="C2_dom"/>
</dbReference>
<feature type="domain" description="C2" evidence="1">
    <location>
        <begin position="9"/>
        <end position="128"/>
    </location>
</feature>
<dbReference type="Proteomes" id="UP000324800">
    <property type="component" value="Unassembled WGS sequence"/>
</dbReference>
<sequence>MMEQLPEQIGGDTQPILQGDNTQVAGGLVDIFLYRINQQPEALHKTYARIVLQSQEGRSNIAQNYENGELNEQFFFAYSSAENQDQNIILEVWKRNDESEGEEGEIFGQTQINIFEFFRRRERRSFVFVEELQGQDEQAVNSQCEVECEILFAPQRIIQYVGNDQPGTGGIKIQFAIFSLHDVDLKFTRSSIGVEEQDEIQLIIFLQSGERQGHTSTVNFEDIMQFNEDFIFEFGKEEMVNKDIHISLFGKKSPIQDQEVEKINQYDEIDFTGFQLIADGHFSV</sequence>
<dbReference type="SUPFAM" id="SSF49562">
    <property type="entry name" value="C2 domain (Calcium/lipid-binding domain, CaLB)"/>
    <property type="match status" value="1"/>
</dbReference>
<dbReference type="EMBL" id="SNRW01006082">
    <property type="protein sequence ID" value="KAA6383769.1"/>
    <property type="molecule type" value="Genomic_DNA"/>
</dbReference>
<reference evidence="2 3" key="1">
    <citation type="submission" date="2019-03" db="EMBL/GenBank/DDBJ databases">
        <title>Single cell metagenomics reveals metabolic interactions within the superorganism composed of flagellate Streblomastix strix and complex community of Bacteroidetes bacteria on its surface.</title>
        <authorList>
            <person name="Treitli S.C."/>
            <person name="Kolisko M."/>
            <person name="Husnik F."/>
            <person name="Keeling P."/>
            <person name="Hampl V."/>
        </authorList>
    </citation>
    <scope>NUCLEOTIDE SEQUENCE [LARGE SCALE GENOMIC DNA]</scope>
    <source>
        <strain evidence="2">ST1C</strain>
    </source>
</reference>
<dbReference type="PROSITE" id="PS50004">
    <property type="entry name" value="C2"/>
    <property type="match status" value="1"/>
</dbReference>
<evidence type="ECO:0000313" key="3">
    <source>
        <dbReference type="Proteomes" id="UP000324800"/>
    </source>
</evidence>
<protein>
    <recommendedName>
        <fullName evidence="1">C2 domain-containing protein</fullName>
    </recommendedName>
</protein>
<evidence type="ECO:0000259" key="1">
    <source>
        <dbReference type="PROSITE" id="PS50004"/>
    </source>
</evidence>
<dbReference type="Pfam" id="PF00168">
    <property type="entry name" value="C2"/>
    <property type="match status" value="1"/>
</dbReference>
<organism evidence="2 3">
    <name type="scientific">Streblomastix strix</name>
    <dbReference type="NCBI Taxonomy" id="222440"/>
    <lineage>
        <taxon>Eukaryota</taxon>
        <taxon>Metamonada</taxon>
        <taxon>Preaxostyla</taxon>
        <taxon>Oxymonadida</taxon>
        <taxon>Streblomastigidae</taxon>
        <taxon>Streblomastix</taxon>
    </lineage>
</organism>